<reference evidence="1" key="1">
    <citation type="submission" date="2023-08" db="EMBL/GenBank/DDBJ databases">
        <authorList>
            <person name="Alioto T."/>
            <person name="Alioto T."/>
            <person name="Gomez Garrido J."/>
        </authorList>
    </citation>
    <scope>NUCLEOTIDE SEQUENCE</scope>
</reference>
<evidence type="ECO:0000313" key="1">
    <source>
        <dbReference type="EMBL" id="CAJ1084993.1"/>
    </source>
</evidence>
<organism evidence="1 2">
    <name type="scientific">Xyrichtys novacula</name>
    <name type="common">Pearly razorfish</name>
    <name type="synonym">Hemipteronotus novacula</name>
    <dbReference type="NCBI Taxonomy" id="13765"/>
    <lineage>
        <taxon>Eukaryota</taxon>
        <taxon>Metazoa</taxon>
        <taxon>Chordata</taxon>
        <taxon>Craniata</taxon>
        <taxon>Vertebrata</taxon>
        <taxon>Euteleostomi</taxon>
        <taxon>Actinopterygii</taxon>
        <taxon>Neopterygii</taxon>
        <taxon>Teleostei</taxon>
        <taxon>Neoteleostei</taxon>
        <taxon>Acanthomorphata</taxon>
        <taxon>Eupercaria</taxon>
        <taxon>Labriformes</taxon>
        <taxon>Labridae</taxon>
        <taxon>Xyrichtys</taxon>
    </lineage>
</organism>
<evidence type="ECO:0000313" key="2">
    <source>
        <dbReference type="Proteomes" id="UP001178508"/>
    </source>
</evidence>
<dbReference type="Proteomes" id="UP001178508">
    <property type="component" value="Chromosome 22"/>
</dbReference>
<proteinExistence type="predicted"/>
<sequence>MAAFVTLGFSDSGPVGHGSPKGDRPWLKERHRRVLGDRGSNEVMAQINPRGLLSNCTLLRLAHGQNGERFNLNLF</sequence>
<gene>
    <name evidence="1" type="ORF">XNOV1_A024599</name>
</gene>
<dbReference type="EMBL" id="OY660885">
    <property type="protein sequence ID" value="CAJ1084993.1"/>
    <property type="molecule type" value="Genomic_DNA"/>
</dbReference>
<accession>A0AAV1HGF1</accession>
<name>A0AAV1HGF1_XYRNO</name>
<protein>
    <submittedName>
        <fullName evidence="1">Uncharacterized protein</fullName>
    </submittedName>
</protein>
<dbReference type="AlphaFoldDB" id="A0AAV1HGF1"/>
<keyword evidence="2" id="KW-1185">Reference proteome</keyword>